<dbReference type="Proteomes" id="UP000320055">
    <property type="component" value="Unassembled WGS sequence"/>
</dbReference>
<protein>
    <submittedName>
        <fullName evidence="1">Uncharacterized protein</fullName>
    </submittedName>
</protein>
<evidence type="ECO:0000313" key="2">
    <source>
        <dbReference type="Proteomes" id="UP000320055"/>
    </source>
</evidence>
<proteinExistence type="predicted"/>
<gene>
    <name evidence="1" type="ORF">H1P_2650004</name>
</gene>
<keyword evidence="2" id="KW-1185">Reference proteome</keyword>
<dbReference type="EMBL" id="CAACVJ010000185">
    <property type="protein sequence ID" value="VEP14443.1"/>
    <property type="molecule type" value="Genomic_DNA"/>
</dbReference>
<reference evidence="1 2" key="1">
    <citation type="submission" date="2019-01" db="EMBL/GenBank/DDBJ databases">
        <authorList>
            <person name="Brito A."/>
        </authorList>
    </citation>
    <scope>NUCLEOTIDE SEQUENCE [LARGE SCALE GENOMIC DNA]</scope>
    <source>
        <strain evidence="1">1</strain>
    </source>
</reference>
<organism evidence="1 2">
    <name type="scientific">Hyella patelloides LEGE 07179</name>
    <dbReference type="NCBI Taxonomy" id="945734"/>
    <lineage>
        <taxon>Bacteria</taxon>
        <taxon>Bacillati</taxon>
        <taxon>Cyanobacteriota</taxon>
        <taxon>Cyanophyceae</taxon>
        <taxon>Pleurocapsales</taxon>
        <taxon>Hyellaceae</taxon>
        <taxon>Hyella</taxon>
    </lineage>
</organism>
<name>A0A563VSQ1_9CYAN</name>
<evidence type="ECO:0000313" key="1">
    <source>
        <dbReference type="EMBL" id="VEP14443.1"/>
    </source>
</evidence>
<sequence>MQYLCRDAKFRVSTRFNGFTDKWFIVDFVSQKKGRLTYLSFDFNYCRSKTQ</sequence>
<dbReference type="AlphaFoldDB" id="A0A563VSQ1"/>
<accession>A0A563VSQ1</accession>